<evidence type="ECO:0000256" key="1">
    <source>
        <dbReference type="ARBA" id="ARBA00001946"/>
    </source>
</evidence>
<dbReference type="PANTHER" id="PTHR21404">
    <property type="entry name" value="HEN1"/>
    <property type="match status" value="1"/>
</dbReference>
<proteinExistence type="inferred from homology"/>
<feature type="domain" description="Polynucleotide kinase-phosphatase ligase" evidence="15">
    <location>
        <begin position="449"/>
        <end position="810"/>
    </location>
</feature>
<dbReference type="AlphaFoldDB" id="A0A841GWH0"/>
<feature type="domain" description="Hen1 N-terminal" evidence="13">
    <location>
        <begin position="88"/>
        <end position="207"/>
    </location>
</feature>
<dbReference type="InterPro" id="IPR032380">
    <property type="entry name" value="PNKP_ligase_dom"/>
</dbReference>
<gene>
    <name evidence="16" type="ORF">HNQ61_001090</name>
</gene>
<dbReference type="GO" id="GO:0001510">
    <property type="term" value="P:RNA methylation"/>
    <property type="evidence" value="ECO:0007669"/>
    <property type="project" value="InterPro"/>
</dbReference>
<reference evidence="16 17" key="1">
    <citation type="submission" date="2020-08" db="EMBL/GenBank/DDBJ databases">
        <title>Genomic Encyclopedia of Type Strains, Phase IV (KMG-IV): sequencing the most valuable type-strain genomes for metagenomic binning, comparative biology and taxonomic classification.</title>
        <authorList>
            <person name="Goeker M."/>
        </authorList>
    </citation>
    <scope>NUCLEOTIDE SEQUENCE [LARGE SCALE GENOMIC DNA]</scope>
    <source>
        <strain evidence="16 17">DSM 29007</strain>
    </source>
</reference>
<dbReference type="GO" id="GO:0046872">
    <property type="term" value="F:metal ion binding"/>
    <property type="evidence" value="ECO:0007669"/>
    <property type="project" value="UniProtKB-KW"/>
</dbReference>
<keyword evidence="10" id="KW-0943">RNA-mediated gene silencing</keyword>
<keyword evidence="6" id="KW-0949">S-adenosyl-L-methionine</keyword>
<evidence type="ECO:0000256" key="4">
    <source>
        <dbReference type="ARBA" id="ARBA00022603"/>
    </source>
</evidence>
<dbReference type="InterPro" id="IPR024740">
    <property type="entry name" value="Hen1_N"/>
</dbReference>
<comment type="similarity">
    <text evidence="2">Belongs to the methyltransferase superfamily. HEN1 family.</text>
</comment>
<evidence type="ECO:0000256" key="7">
    <source>
        <dbReference type="ARBA" id="ARBA00022723"/>
    </source>
</evidence>
<keyword evidence="9" id="KW-0694">RNA-binding</keyword>
<keyword evidence="17" id="KW-1185">Reference proteome</keyword>
<evidence type="ECO:0000259" key="14">
    <source>
        <dbReference type="Pfam" id="PF13649"/>
    </source>
</evidence>
<dbReference type="Pfam" id="PF16542">
    <property type="entry name" value="PNKP_ligase"/>
    <property type="match status" value="1"/>
</dbReference>
<evidence type="ECO:0000313" key="17">
    <source>
        <dbReference type="Proteomes" id="UP000582837"/>
    </source>
</evidence>
<dbReference type="GO" id="GO:0090486">
    <property type="term" value="F:small RNA 2'-O-methyltransferase activity"/>
    <property type="evidence" value="ECO:0007669"/>
    <property type="project" value="UniProtKB-EC"/>
</dbReference>
<evidence type="ECO:0000256" key="3">
    <source>
        <dbReference type="ARBA" id="ARBA00021330"/>
    </source>
</evidence>
<dbReference type="InterPro" id="IPR041698">
    <property type="entry name" value="Methyltransf_25"/>
</dbReference>
<sequence>MLLLRAPDRAPADPPLFAIDPTTPSTVELADGRAHLVPHGVDGAAMILEIERPADHEDGAVPGHSALAAGTSLGSALGAFFSVARPADEQPRALEVRFPALWCPAGEPMLQRLFAPLGYAITAARLPVSPDQPGGQSPFLHVRLAGTQRLADLLSHLRVFLPFFDDRPSGGLTPDDARALWDHGRAWLAEHPEHDLLARRLLQREQGHALHDQRHDAVLAALVASGARRVLDLGCGSGGLLGRLAREPRFREVVGVEVARDELALAAARLEPGGPGRVLHGSLTYRDARLRGYDAAALVEVIEHLDPPQLAALEGAVWDEARPATVVVTTPNAEYNALFDQPGARRMRHPDHRFEWTRGEFRAWAQGVAGRHRYAVRFAPAGPEDAQAGPLTQMAIFNRLDAAARPGMDDGGTTGVRDDAIHLDALAGDRTILTRVGGEVFIAGEQAAAALEMMSRFAVDPRWLIHLPPSTPVAPASPAAGDGVRAALAYFRASGIAEIDVQRLRSGTRVMAIVCRDAAVARRRFGVAEGETGSVYTAAGRAYFADRDAEEHFLARVRAALDGAGTWDRLATDWIALEGVMGPAMMRGLNLRTGAPRALYSAVAMAARATLAAEEEVLASASGDAVARLAARVRERAARLIAYEEACGRAEPPVHAPDGLRLAPLRIVAAEGDVYADRDPHWHREQLAPLIHAAPRTLAHTEHAAFSLADPAADGAVLAWADEAGAGVVIHPSTGTAIAVPVKCWSEAALRLADGPLPPLSSPREPHALAGDADAAMRQWALSMEALDRHRRGEPLERVHQCIFAALALKLGA</sequence>
<dbReference type="SUPFAM" id="SSF53335">
    <property type="entry name" value="S-adenosyl-L-methionine-dependent methyltransferases"/>
    <property type="match status" value="1"/>
</dbReference>
<evidence type="ECO:0000256" key="9">
    <source>
        <dbReference type="ARBA" id="ARBA00022884"/>
    </source>
</evidence>
<keyword evidence="4 16" id="KW-0489">Methyltransferase</keyword>
<keyword evidence="7" id="KW-0479">Metal-binding</keyword>
<evidence type="ECO:0000259" key="13">
    <source>
        <dbReference type="Pfam" id="PF12623"/>
    </source>
</evidence>
<evidence type="ECO:0000256" key="11">
    <source>
        <dbReference type="ARBA" id="ARBA00035025"/>
    </source>
</evidence>
<dbReference type="InterPro" id="IPR038546">
    <property type="entry name" value="Hen1_N_sf"/>
</dbReference>
<accession>A0A841GWH0</accession>
<keyword evidence="8" id="KW-0460">Magnesium</keyword>
<organism evidence="16 17">
    <name type="scientific">Longimicrobium terrae</name>
    <dbReference type="NCBI Taxonomy" id="1639882"/>
    <lineage>
        <taxon>Bacteria</taxon>
        <taxon>Pseudomonadati</taxon>
        <taxon>Gemmatimonadota</taxon>
        <taxon>Longimicrobiia</taxon>
        <taxon>Longimicrobiales</taxon>
        <taxon>Longimicrobiaceae</taxon>
        <taxon>Longimicrobium</taxon>
    </lineage>
</organism>
<dbReference type="PANTHER" id="PTHR21404:SF3">
    <property type="entry name" value="SMALL RNA 2'-O-METHYLTRANSFERASE"/>
    <property type="match status" value="1"/>
</dbReference>
<keyword evidence="5 16" id="KW-0808">Transferase</keyword>
<evidence type="ECO:0000259" key="15">
    <source>
        <dbReference type="Pfam" id="PF16542"/>
    </source>
</evidence>
<comment type="cofactor">
    <cofactor evidence="1">
        <name>Mg(2+)</name>
        <dbReference type="ChEBI" id="CHEBI:18420"/>
    </cofactor>
</comment>
<dbReference type="GO" id="GO:0003723">
    <property type="term" value="F:RNA binding"/>
    <property type="evidence" value="ECO:0007669"/>
    <property type="project" value="UniProtKB-KW"/>
</dbReference>
<dbReference type="Gene3D" id="3.30.470.30">
    <property type="entry name" value="DNA ligase/mRNA capping enzyme"/>
    <property type="match status" value="1"/>
</dbReference>
<dbReference type="Pfam" id="PF13649">
    <property type="entry name" value="Methyltransf_25"/>
    <property type="match status" value="1"/>
</dbReference>
<evidence type="ECO:0000256" key="5">
    <source>
        <dbReference type="ARBA" id="ARBA00022679"/>
    </source>
</evidence>
<dbReference type="InterPro" id="IPR026610">
    <property type="entry name" value="Hen1"/>
</dbReference>
<dbReference type="InterPro" id="IPR029063">
    <property type="entry name" value="SAM-dependent_MTases_sf"/>
</dbReference>
<dbReference type="Pfam" id="PF12623">
    <property type="entry name" value="Hen1_L"/>
    <property type="match status" value="1"/>
</dbReference>
<dbReference type="EC" id="2.1.1.386" evidence="11"/>
<dbReference type="Proteomes" id="UP000582837">
    <property type="component" value="Unassembled WGS sequence"/>
</dbReference>
<protein>
    <recommendedName>
        <fullName evidence="3">Small RNA 2'-O-methyltransferase</fullName>
        <ecNumber evidence="11">2.1.1.386</ecNumber>
    </recommendedName>
</protein>
<evidence type="ECO:0000256" key="12">
    <source>
        <dbReference type="ARBA" id="ARBA00048418"/>
    </source>
</evidence>
<dbReference type="Gene3D" id="3.30.1610.20">
    <property type="entry name" value="Hen1, N-terminal domain"/>
    <property type="match status" value="1"/>
</dbReference>
<evidence type="ECO:0000256" key="8">
    <source>
        <dbReference type="ARBA" id="ARBA00022842"/>
    </source>
</evidence>
<name>A0A841GWH0_9BACT</name>
<comment type="caution">
    <text evidence="16">The sequence shown here is derived from an EMBL/GenBank/DDBJ whole genome shotgun (WGS) entry which is preliminary data.</text>
</comment>
<evidence type="ECO:0000313" key="16">
    <source>
        <dbReference type="EMBL" id="MBB6069475.1"/>
    </source>
</evidence>
<dbReference type="GO" id="GO:0031047">
    <property type="term" value="P:regulatory ncRNA-mediated gene silencing"/>
    <property type="evidence" value="ECO:0007669"/>
    <property type="project" value="UniProtKB-KW"/>
</dbReference>
<feature type="domain" description="Methyltransferase" evidence="14">
    <location>
        <begin position="230"/>
        <end position="312"/>
    </location>
</feature>
<evidence type="ECO:0000256" key="6">
    <source>
        <dbReference type="ARBA" id="ARBA00022691"/>
    </source>
</evidence>
<evidence type="ECO:0000256" key="10">
    <source>
        <dbReference type="ARBA" id="ARBA00023158"/>
    </source>
</evidence>
<dbReference type="EMBL" id="JACHIA010000002">
    <property type="protein sequence ID" value="MBB6069475.1"/>
    <property type="molecule type" value="Genomic_DNA"/>
</dbReference>
<comment type="catalytic activity">
    <reaction evidence="12">
        <text>small RNA 3'-end nucleotide + S-adenosyl-L-methionine = small RNA 3'-end 2'-O-methylnucleotide + S-adenosyl-L-homocysteine + H(+)</text>
        <dbReference type="Rhea" id="RHEA:37887"/>
        <dbReference type="Rhea" id="RHEA-COMP:10415"/>
        <dbReference type="Rhea" id="RHEA-COMP:10416"/>
        <dbReference type="ChEBI" id="CHEBI:15378"/>
        <dbReference type="ChEBI" id="CHEBI:57856"/>
        <dbReference type="ChEBI" id="CHEBI:59789"/>
        <dbReference type="ChEBI" id="CHEBI:74896"/>
        <dbReference type="ChEBI" id="CHEBI:74898"/>
        <dbReference type="EC" id="2.1.1.386"/>
    </reaction>
</comment>
<evidence type="ECO:0000256" key="2">
    <source>
        <dbReference type="ARBA" id="ARBA00009026"/>
    </source>
</evidence>
<dbReference type="RefSeq" id="WP_184430708.1">
    <property type="nucleotide sequence ID" value="NZ_JACHOW010000002.1"/>
</dbReference>
<dbReference type="Gene3D" id="3.40.50.150">
    <property type="entry name" value="Vaccinia Virus protein VP39"/>
    <property type="match status" value="1"/>
</dbReference>